<dbReference type="EMBL" id="KZ819321">
    <property type="protein sequence ID" value="PWN23581.1"/>
    <property type="molecule type" value="Genomic_DNA"/>
</dbReference>
<dbReference type="InterPro" id="IPR000571">
    <property type="entry name" value="Znf_CCCH"/>
</dbReference>
<comment type="function">
    <text evidence="1 12">Involved in pre-mRNA splicing.</text>
</comment>
<dbReference type="GeneID" id="37013012"/>
<feature type="compositionally biased region" description="Basic and acidic residues" evidence="13">
    <location>
        <begin position="343"/>
        <end position="361"/>
    </location>
</feature>
<dbReference type="Proteomes" id="UP000245942">
    <property type="component" value="Unassembled WGS sequence"/>
</dbReference>
<evidence type="ECO:0000256" key="5">
    <source>
        <dbReference type="ARBA" id="ARBA00022723"/>
    </source>
</evidence>
<evidence type="ECO:0000256" key="12">
    <source>
        <dbReference type="RuleBase" id="RU367110"/>
    </source>
</evidence>
<feature type="compositionally biased region" description="Low complexity" evidence="13">
    <location>
        <begin position="1"/>
        <end position="19"/>
    </location>
</feature>
<keyword evidence="10 12" id="KW-0508">mRNA splicing</keyword>
<comment type="similarity">
    <text evidence="2 12">Belongs to the CWC24 family.</text>
</comment>
<dbReference type="InterPro" id="IPR036855">
    <property type="entry name" value="Znf_CCCH_sf"/>
</dbReference>
<evidence type="ECO:0000256" key="2">
    <source>
        <dbReference type="ARBA" id="ARBA00009161"/>
    </source>
</evidence>
<dbReference type="AlphaFoldDB" id="A0A316UGX5"/>
<feature type="zinc finger region" description="C3H1-type" evidence="11">
    <location>
        <begin position="217"/>
        <end position="245"/>
    </location>
</feature>
<dbReference type="CDD" id="cd16539">
    <property type="entry name" value="RING-HC_RNF113A_B"/>
    <property type="match status" value="1"/>
</dbReference>
<dbReference type="GO" id="GO:0008270">
    <property type="term" value="F:zinc ion binding"/>
    <property type="evidence" value="ECO:0007669"/>
    <property type="project" value="UniProtKB-KW"/>
</dbReference>
<dbReference type="OrthoDB" id="25761at2759"/>
<dbReference type="InterPro" id="IPR001841">
    <property type="entry name" value="Znf_RING"/>
</dbReference>
<dbReference type="STRING" id="1684307.A0A316UGX5"/>
<dbReference type="RefSeq" id="XP_025350741.1">
    <property type="nucleotide sequence ID" value="XM_025491278.1"/>
</dbReference>
<dbReference type="SUPFAM" id="SSF90229">
    <property type="entry name" value="CCCH zinc finger"/>
    <property type="match status" value="1"/>
</dbReference>
<evidence type="ECO:0000256" key="7">
    <source>
        <dbReference type="ARBA" id="ARBA00022771"/>
    </source>
</evidence>
<evidence type="ECO:0000256" key="3">
    <source>
        <dbReference type="ARBA" id="ARBA00011524"/>
    </source>
</evidence>
<dbReference type="Pfam" id="PF00642">
    <property type="entry name" value="zf-CCCH"/>
    <property type="match status" value="1"/>
</dbReference>
<dbReference type="InterPro" id="IPR017907">
    <property type="entry name" value="Znf_RING_CS"/>
</dbReference>
<dbReference type="GO" id="GO:0005684">
    <property type="term" value="C:U2-type spliceosomal complex"/>
    <property type="evidence" value="ECO:0007669"/>
    <property type="project" value="TreeGrafter"/>
</dbReference>
<keyword evidence="5 11" id="KW-0479">Metal-binding</keyword>
<keyword evidence="7 11" id="KW-0863">Zinc-finger</keyword>
<feature type="region of interest" description="Disordered" evidence="13">
    <location>
        <begin position="343"/>
        <end position="385"/>
    </location>
</feature>
<organism evidence="16 17">
    <name type="scientific">Pseudomicrostroma glucosiphilum</name>
    <dbReference type="NCBI Taxonomy" id="1684307"/>
    <lineage>
        <taxon>Eukaryota</taxon>
        <taxon>Fungi</taxon>
        <taxon>Dikarya</taxon>
        <taxon>Basidiomycota</taxon>
        <taxon>Ustilaginomycotina</taxon>
        <taxon>Exobasidiomycetes</taxon>
        <taxon>Microstromatales</taxon>
        <taxon>Microstromatales incertae sedis</taxon>
        <taxon>Pseudomicrostroma</taxon>
    </lineage>
</organism>
<evidence type="ECO:0000256" key="4">
    <source>
        <dbReference type="ARBA" id="ARBA00020647"/>
    </source>
</evidence>
<dbReference type="PROSITE" id="PS00518">
    <property type="entry name" value="ZF_RING_1"/>
    <property type="match status" value="1"/>
</dbReference>
<dbReference type="SMART" id="SM00184">
    <property type="entry name" value="RING"/>
    <property type="match status" value="1"/>
</dbReference>
<evidence type="ECO:0000256" key="6">
    <source>
        <dbReference type="ARBA" id="ARBA00022728"/>
    </source>
</evidence>
<evidence type="ECO:0000256" key="1">
    <source>
        <dbReference type="ARBA" id="ARBA00003777"/>
    </source>
</evidence>
<evidence type="ECO:0000256" key="10">
    <source>
        <dbReference type="ARBA" id="ARBA00023187"/>
    </source>
</evidence>
<feature type="domain" description="RING-type" evidence="14">
    <location>
        <begin position="287"/>
        <end position="324"/>
    </location>
</feature>
<dbReference type="GO" id="GO:0006397">
    <property type="term" value="P:mRNA processing"/>
    <property type="evidence" value="ECO:0007669"/>
    <property type="project" value="UniProtKB-KW"/>
</dbReference>
<feature type="compositionally biased region" description="Low complexity" evidence="13">
    <location>
        <begin position="32"/>
        <end position="59"/>
    </location>
</feature>
<keyword evidence="6 12" id="KW-0747">Spliceosome</keyword>
<evidence type="ECO:0000313" key="17">
    <source>
        <dbReference type="Proteomes" id="UP000245942"/>
    </source>
</evidence>
<accession>A0A316UGX5</accession>
<keyword evidence="12" id="KW-0539">Nucleus</keyword>
<dbReference type="PANTHER" id="PTHR12930">
    <property type="entry name" value="ZINC FINGER PROTEIN 183"/>
    <property type="match status" value="1"/>
</dbReference>
<keyword evidence="9 12" id="KW-0238">DNA-binding</keyword>
<name>A0A316UGX5_9BASI</name>
<comment type="subcellular location">
    <subcellularLocation>
        <location evidence="12">Nucleus</location>
    </subcellularLocation>
</comment>
<evidence type="ECO:0000256" key="8">
    <source>
        <dbReference type="ARBA" id="ARBA00022833"/>
    </source>
</evidence>
<feature type="domain" description="C3H1-type" evidence="15">
    <location>
        <begin position="217"/>
        <end position="245"/>
    </location>
</feature>
<reference evidence="16 17" key="1">
    <citation type="journal article" date="2018" name="Mol. Biol. Evol.">
        <title>Broad Genomic Sampling Reveals a Smut Pathogenic Ancestry of the Fungal Clade Ustilaginomycotina.</title>
        <authorList>
            <person name="Kijpornyongpan T."/>
            <person name="Mondo S.J."/>
            <person name="Barry K."/>
            <person name="Sandor L."/>
            <person name="Lee J."/>
            <person name="Lipzen A."/>
            <person name="Pangilinan J."/>
            <person name="LaButti K."/>
            <person name="Hainaut M."/>
            <person name="Henrissat B."/>
            <person name="Grigoriev I.V."/>
            <person name="Spatafora J.W."/>
            <person name="Aime M.C."/>
        </authorList>
    </citation>
    <scope>NUCLEOTIDE SEQUENCE [LARGE SCALE GENOMIC DNA]</scope>
    <source>
        <strain evidence="16 17">MCA 4718</strain>
    </source>
</reference>
<dbReference type="SMART" id="SM00356">
    <property type="entry name" value="ZnF_C3H1"/>
    <property type="match status" value="1"/>
</dbReference>
<dbReference type="SUPFAM" id="SSF57850">
    <property type="entry name" value="RING/U-box"/>
    <property type="match status" value="1"/>
</dbReference>
<evidence type="ECO:0000259" key="14">
    <source>
        <dbReference type="PROSITE" id="PS50089"/>
    </source>
</evidence>
<feature type="region of interest" description="Disordered" evidence="13">
    <location>
        <begin position="156"/>
        <end position="205"/>
    </location>
</feature>
<keyword evidence="8 11" id="KW-0862">Zinc</keyword>
<dbReference type="PANTHER" id="PTHR12930:SF0">
    <property type="entry name" value="RING FINGER PROTEIN 113B"/>
    <property type="match status" value="1"/>
</dbReference>
<comment type="subunit">
    <text evidence="3 12">Associated with the spliceosome.</text>
</comment>
<feature type="region of interest" description="Disordered" evidence="13">
    <location>
        <begin position="1"/>
        <end position="125"/>
    </location>
</feature>
<evidence type="ECO:0000259" key="15">
    <source>
        <dbReference type="PROSITE" id="PS50103"/>
    </source>
</evidence>
<dbReference type="InterPro" id="IPR013083">
    <property type="entry name" value="Znf_RING/FYVE/PHD"/>
</dbReference>
<dbReference type="Gene3D" id="3.30.40.10">
    <property type="entry name" value="Zinc/RING finger domain, C3HC4 (zinc finger)"/>
    <property type="match status" value="1"/>
</dbReference>
<keyword evidence="12" id="KW-0507">mRNA processing</keyword>
<evidence type="ECO:0000256" key="13">
    <source>
        <dbReference type="SAM" id="MobiDB-lite"/>
    </source>
</evidence>
<keyword evidence="17" id="KW-1185">Reference proteome</keyword>
<dbReference type="InterPro" id="IPR039971">
    <property type="entry name" value="CWC24-like"/>
</dbReference>
<gene>
    <name evidence="16" type="ORF">BCV69DRAFT_279513</name>
</gene>
<dbReference type="GO" id="GO:0034247">
    <property type="term" value="P:snoRNA splicing"/>
    <property type="evidence" value="ECO:0007669"/>
    <property type="project" value="TreeGrafter"/>
</dbReference>
<protein>
    <recommendedName>
        <fullName evidence="4 12">Pre-mRNA-splicing factor CWC24</fullName>
    </recommendedName>
</protein>
<evidence type="ECO:0000313" key="16">
    <source>
        <dbReference type="EMBL" id="PWN23581.1"/>
    </source>
</evidence>
<dbReference type="PROSITE" id="PS50103">
    <property type="entry name" value="ZF_C3H1"/>
    <property type="match status" value="1"/>
</dbReference>
<evidence type="ECO:0000256" key="11">
    <source>
        <dbReference type="PROSITE-ProRule" id="PRU00723"/>
    </source>
</evidence>
<proteinExistence type="inferred from homology"/>
<dbReference type="GO" id="GO:0003677">
    <property type="term" value="F:DNA binding"/>
    <property type="evidence" value="ECO:0007669"/>
    <property type="project" value="UniProtKB-UniRule"/>
</dbReference>
<evidence type="ECO:0000256" key="9">
    <source>
        <dbReference type="ARBA" id="ARBA00023125"/>
    </source>
</evidence>
<dbReference type="PROSITE" id="PS50089">
    <property type="entry name" value="ZF_RING_2"/>
    <property type="match status" value="1"/>
</dbReference>
<sequence>MASPEAGSAVASSSTSSAAPLFKKKRARPTPAVATSSSSNFATSSAASTSAATSSTGRASRNHHDDDEDDDASSSRPTVVQKARKVDYSNPLIQSTGFSLAKRNRLAAEQAAEEEGDDPLLTEDEYSSVSARVKAGGAGVLGSNRDDATRGVDWFDEEESSAKKPPAPPGSGTNDDGVYRGLSSYSSALPQSDHKNKYTQRGPIRAPTNIRTVTVVDYQPDVCKDYKETGYCGFGDTCKFLHDRSDYLAGWQMEAAYLPNSTSRRDLGPGEEDADEDDDEEEIPFACLLCRQPFTDPVQTRCGHYFCSACAIKRFSKTPKCFACGAQTGGIFNSATKVIERMEKRRRDKDEQKREIRRGWGAEEDTDGAILAGVEVGAQQEDDDA</sequence>
<feature type="compositionally biased region" description="Acidic residues" evidence="13">
    <location>
        <begin position="111"/>
        <end position="125"/>
    </location>
</feature>
<dbReference type="FunFam" id="3.30.40.10:FF:000045">
    <property type="entry name" value="RING finger protein 113A"/>
    <property type="match status" value="1"/>
</dbReference>